<dbReference type="RefSeq" id="WP_027705296.1">
    <property type="nucleotide sequence ID" value="NZ_AP018933.1"/>
</dbReference>
<dbReference type="STRING" id="1123510.GCA_000620025_02222"/>
<evidence type="ECO:0000313" key="1">
    <source>
        <dbReference type="EMBL" id="BBG29492.1"/>
    </source>
</evidence>
<dbReference type="EMBL" id="AP018933">
    <property type="protein sequence ID" value="BBG29492.1"/>
    <property type="molecule type" value="Genomic_DNA"/>
</dbReference>
<organism evidence="1 2">
    <name type="scientific">Zymobacter palmae</name>
    <dbReference type="NCBI Taxonomy" id="33074"/>
    <lineage>
        <taxon>Bacteria</taxon>
        <taxon>Pseudomonadati</taxon>
        <taxon>Pseudomonadota</taxon>
        <taxon>Gammaproteobacteria</taxon>
        <taxon>Oceanospirillales</taxon>
        <taxon>Halomonadaceae</taxon>
        <taxon>Zymobacter group</taxon>
        <taxon>Zymobacter</taxon>
    </lineage>
</organism>
<dbReference type="Proteomes" id="UP000267342">
    <property type="component" value="Chromosome"/>
</dbReference>
<protein>
    <submittedName>
        <fullName evidence="1">Transglutaminase-like enzymes, putative</fullName>
    </submittedName>
</protein>
<dbReference type="OrthoDB" id="6170893at2"/>
<accession>A0A348HCZ0</accession>
<proteinExistence type="predicted"/>
<name>A0A348HCZ0_9GAMM</name>
<dbReference type="KEGG" id="zpl:ZBT109_0716"/>
<sequence>MPEAPTFAKFYPLARQGFAPLIQRWRTHVTATDERSLMMLADTARIADLGQPPVELPVPETLVQWASSERDDPPLWLLKALLFLIVQMPSRPVPDSKAEQAAWAYLWLRLRPWSSTDDACRALPEHLQGVLSDALPMGWQDMQAQRL</sequence>
<evidence type="ECO:0000313" key="2">
    <source>
        <dbReference type="Proteomes" id="UP000267342"/>
    </source>
</evidence>
<dbReference type="AlphaFoldDB" id="A0A348HCZ0"/>
<keyword evidence="2" id="KW-1185">Reference proteome</keyword>
<gene>
    <name evidence="1" type="ORF">ZBT109_0716</name>
</gene>
<reference evidence="1 2" key="1">
    <citation type="submission" date="2018-09" db="EMBL/GenBank/DDBJ databases">
        <title>Zymobacter palmae IAM14233 (=T109) whole genome analysis.</title>
        <authorList>
            <person name="Yanase H."/>
        </authorList>
    </citation>
    <scope>NUCLEOTIDE SEQUENCE [LARGE SCALE GENOMIC DNA]</scope>
    <source>
        <strain evidence="1 2">IAM14233</strain>
    </source>
</reference>